<organism evidence="2 3">
    <name type="scientific">Cardiobacterium valvarum</name>
    <dbReference type="NCBI Taxonomy" id="194702"/>
    <lineage>
        <taxon>Bacteria</taxon>
        <taxon>Pseudomonadati</taxon>
        <taxon>Pseudomonadota</taxon>
        <taxon>Gammaproteobacteria</taxon>
        <taxon>Cardiobacteriales</taxon>
        <taxon>Cardiobacteriaceae</taxon>
        <taxon>Cardiobacterium</taxon>
    </lineage>
</organism>
<feature type="transmembrane region" description="Helical" evidence="1">
    <location>
        <begin position="135"/>
        <end position="156"/>
    </location>
</feature>
<protein>
    <submittedName>
        <fullName evidence="2">Uncharacterized protein</fullName>
    </submittedName>
</protein>
<gene>
    <name evidence="2" type="ORF">NCTC13294_01316</name>
</gene>
<feature type="transmembrane region" description="Helical" evidence="1">
    <location>
        <begin position="6"/>
        <end position="30"/>
    </location>
</feature>
<sequence>MHNLLSIVVIILAIISIGFIIKCCISVLRLIRQEGNAHLGGYIKPILLSSAYALVILAFAGVITTGGSNLSREEKDWQHYIQQHHCEFVEATQTEAGLPLSTWRCDNGEHKVNIATHATDNGVLVGKNIDHSRPFFNLVTVLCFLIALLYVAIIVIEQLIKVFRKNNTEHP</sequence>
<dbReference type="AlphaFoldDB" id="A0A381E7K4"/>
<feature type="transmembrane region" description="Helical" evidence="1">
    <location>
        <begin position="42"/>
        <end position="63"/>
    </location>
</feature>
<reference evidence="2 3" key="1">
    <citation type="submission" date="2018-06" db="EMBL/GenBank/DDBJ databases">
        <authorList>
            <consortium name="Pathogen Informatics"/>
            <person name="Doyle S."/>
        </authorList>
    </citation>
    <scope>NUCLEOTIDE SEQUENCE [LARGE SCALE GENOMIC DNA]</scope>
    <source>
        <strain evidence="2 3">NCTC13294</strain>
    </source>
</reference>
<evidence type="ECO:0000313" key="3">
    <source>
        <dbReference type="Proteomes" id="UP000254572"/>
    </source>
</evidence>
<name>A0A381E7K4_9GAMM</name>
<keyword evidence="1" id="KW-1133">Transmembrane helix</keyword>
<dbReference type="Proteomes" id="UP000254572">
    <property type="component" value="Unassembled WGS sequence"/>
</dbReference>
<accession>A0A381E7K4</accession>
<dbReference type="EMBL" id="UFUW01000001">
    <property type="protein sequence ID" value="SUX22695.1"/>
    <property type="molecule type" value="Genomic_DNA"/>
</dbReference>
<evidence type="ECO:0000256" key="1">
    <source>
        <dbReference type="SAM" id="Phobius"/>
    </source>
</evidence>
<dbReference type="RefSeq" id="WP_115611607.1">
    <property type="nucleotide sequence ID" value="NZ_JBHLZC010000005.1"/>
</dbReference>
<proteinExistence type="predicted"/>
<keyword evidence="1" id="KW-0812">Transmembrane</keyword>
<keyword evidence="3" id="KW-1185">Reference proteome</keyword>
<evidence type="ECO:0000313" key="2">
    <source>
        <dbReference type="EMBL" id="SUX22695.1"/>
    </source>
</evidence>
<keyword evidence="1" id="KW-0472">Membrane</keyword>